<dbReference type="PANTHER" id="PTHR37397:SF1">
    <property type="entry name" value="LTD DOMAIN-CONTAINING PROTEIN"/>
    <property type="match status" value="1"/>
</dbReference>
<evidence type="ECO:0000256" key="2">
    <source>
        <dbReference type="SAM" id="MobiDB-lite"/>
    </source>
</evidence>
<sequence length="807" mass="88365">MLKFRKISLLFLGAITCLLLPLGTLAADELTVDRDQIKNHLIFPEKDVQQIIYSFIQIFSNEWANEQSSSDNDPQKKAALLLARKTFQSNALHYLLVDAPVETMEMVVKKSIKIASLIHGVANITNLGDVVGVIEKLSAQRAVSYGLNALLENDLMVAPGAFATNYTLVDSSSAKFVLQYIFVFKRTSKDTGKVAIEFYSPNTLPIPKSQGSFGMNYGTPNDLTSDLPPFIITVKGDVQKDNYKNYQWVGAPSIEISFPDSVPDLGFRPTSFLQRHLWQPIESQLREATVLLQKFIPSGPGIVNGLNDIWQSISQAGASVGNSFLEFFSSMGTSITDFASNNPAPSNQPNNLASQINLSTPFNNPIPEQLTIAEPVAIETSQPAPPQSAPQPVDPDIDALARQLAALLEQIDNVSEEIDLLSSQQAPIETALLTNPPSPAISSSTPSTPAVNQPPSNTLASFQQPSHQAIIIPPPVQILISEVKTESQNSATEEYIELYNPNNFAVKLDGFILRKKTANGANETVLISSSKFQGNIAALGYFLITPQQYSSASYYISPTNSIFLYDKYDRLLDKAENVAHPRTHSFGRESQSAASAFEIQLPTPGYDNQKDTIAPQITILTKPNATTSTTTAEFSFTASEPDCIFEYQLDNNPFQKASGGLTPTTLVKLKDLALGQHSFQIRATDPVDNWANPLQIIWEIMAAPIQPIIPEPKILISEIQIESAASVQDEFIELYNPNENSVLLENWSIQKATPSGAISRKNFEIGNTIPAKGYFLIVNSYANEQLLNLANMTHNSFSIASGNTIFL</sequence>
<proteinExistence type="predicted"/>
<reference evidence="6" key="1">
    <citation type="submission" date="2017-09" db="EMBL/GenBank/DDBJ databases">
        <title>Depth-based differentiation of microbial function through sediment-hosted aquifers and enrichment of novel symbionts in the deep terrestrial subsurface.</title>
        <authorList>
            <person name="Probst A.J."/>
            <person name="Ladd B."/>
            <person name="Jarett J.K."/>
            <person name="Geller-Mcgrath D.E."/>
            <person name="Sieber C.M.K."/>
            <person name="Emerson J.B."/>
            <person name="Anantharaman K."/>
            <person name="Thomas B.C."/>
            <person name="Malmstrom R."/>
            <person name="Stieglmeier M."/>
            <person name="Klingl A."/>
            <person name="Woyke T."/>
            <person name="Ryan C.M."/>
            <person name="Banfield J.F."/>
        </authorList>
    </citation>
    <scope>NUCLEOTIDE SEQUENCE [LARGE SCALE GENOMIC DNA]</scope>
</reference>
<feature type="non-terminal residue" evidence="5">
    <location>
        <position position="807"/>
    </location>
</feature>
<dbReference type="PROSITE" id="PS51841">
    <property type="entry name" value="LTD"/>
    <property type="match status" value="1"/>
</dbReference>
<dbReference type="InterPro" id="IPR036415">
    <property type="entry name" value="Lamin_tail_dom_sf"/>
</dbReference>
<evidence type="ECO:0000313" key="6">
    <source>
        <dbReference type="Proteomes" id="UP000230505"/>
    </source>
</evidence>
<feature type="region of interest" description="Disordered" evidence="2">
    <location>
        <begin position="436"/>
        <end position="458"/>
    </location>
</feature>
<dbReference type="Proteomes" id="UP000230505">
    <property type="component" value="Unassembled WGS sequence"/>
</dbReference>
<feature type="compositionally biased region" description="Low complexity" evidence="2">
    <location>
        <begin position="440"/>
        <end position="450"/>
    </location>
</feature>
<keyword evidence="3" id="KW-0732">Signal</keyword>
<gene>
    <name evidence="5" type="ORF">COZ78_01875</name>
</gene>
<evidence type="ECO:0000256" key="3">
    <source>
        <dbReference type="SAM" id="SignalP"/>
    </source>
</evidence>
<feature type="signal peptide" evidence="3">
    <location>
        <begin position="1"/>
        <end position="26"/>
    </location>
</feature>
<protein>
    <recommendedName>
        <fullName evidence="4">LTD domain-containing protein</fullName>
    </recommendedName>
</protein>
<feature type="domain" description="LTD" evidence="4">
    <location>
        <begin position="458"/>
        <end position="638"/>
    </location>
</feature>
<dbReference type="PANTHER" id="PTHR37397">
    <property type="entry name" value="SI:CH211-183D21.1"/>
    <property type="match status" value="1"/>
</dbReference>
<dbReference type="InterPro" id="IPR001322">
    <property type="entry name" value="Lamin_tail_dom"/>
</dbReference>
<dbReference type="Gene3D" id="2.60.40.1260">
    <property type="entry name" value="Lamin Tail domain"/>
    <property type="match status" value="1"/>
</dbReference>
<accession>A0A2M7IYE9</accession>
<keyword evidence="1" id="KW-0175">Coiled coil</keyword>
<evidence type="ECO:0000259" key="4">
    <source>
        <dbReference type="PROSITE" id="PS51841"/>
    </source>
</evidence>
<organism evidence="5 6">
    <name type="scientific">bacterium (Candidatus Gribaldobacteria) CG_4_8_14_3_um_filter_42_11</name>
    <dbReference type="NCBI Taxonomy" id="2014267"/>
    <lineage>
        <taxon>Bacteria</taxon>
        <taxon>Candidatus Gribaldobacteria</taxon>
    </lineage>
</organism>
<name>A0A2M7IYE9_9BACT</name>
<dbReference type="EMBL" id="PFHV01000048">
    <property type="protein sequence ID" value="PIX03154.1"/>
    <property type="molecule type" value="Genomic_DNA"/>
</dbReference>
<feature type="coiled-coil region" evidence="1">
    <location>
        <begin position="397"/>
        <end position="424"/>
    </location>
</feature>
<feature type="chain" id="PRO_5014973634" description="LTD domain-containing protein" evidence="3">
    <location>
        <begin position="27"/>
        <end position="807"/>
    </location>
</feature>
<dbReference type="Pfam" id="PF00932">
    <property type="entry name" value="LTD"/>
    <property type="match status" value="1"/>
</dbReference>
<evidence type="ECO:0000313" key="5">
    <source>
        <dbReference type="EMBL" id="PIX03154.1"/>
    </source>
</evidence>
<comment type="caution">
    <text evidence="5">The sequence shown here is derived from an EMBL/GenBank/DDBJ whole genome shotgun (WGS) entry which is preliminary data.</text>
</comment>
<dbReference type="AlphaFoldDB" id="A0A2M7IYE9"/>
<evidence type="ECO:0000256" key="1">
    <source>
        <dbReference type="SAM" id="Coils"/>
    </source>
</evidence>
<dbReference type="SUPFAM" id="SSF74853">
    <property type="entry name" value="Lamin A/C globular tail domain"/>
    <property type="match status" value="1"/>
</dbReference>